<dbReference type="InterPro" id="IPR011105">
    <property type="entry name" value="Cell_wall_hydrolase_SleB"/>
</dbReference>
<organism evidence="3 4">
    <name type="scientific">Schinkia azotoformans MEV2011</name>
    <dbReference type="NCBI Taxonomy" id="1348973"/>
    <lineage>
        <taxon>Bacteria</taxon>
        <taxon>Bacillati</taxon>
        <taxon>Bacillota</taxon>
        <taxon>Bacilli</taxon>
        <taxon>Bacillales</taxon>
        <taxon>Bacillaceae</taxon>
        <taxon>Calidifontibacillus/Schinkia group</taxon>
        <taxon>Schinkia</taxon>
    </lineage>
</organism>
<dbReference type="SUPFAM" id="SSF54106">
    <property type="entry name" value="LysM domain"/>
    <property type="match status" value="1"/>
</dbReference>
<dbReference type="Gene3D" id="6.20.240.60">
    <property type="match status" value="1"/>
</dbReference>
<dbReference type="OrthoDB" id="9785345at2"/>
<dbReference type="InterPro" id="IPR012854">
    <property type="entry name" value="Cu_amine_oxidase-like_N"/>
</dbReference>
<dbReference type="GO" id="GO:0016787">
    <property type="term" value="F:hydrolase activity"/>
    <property type="evidence" value="ECO:0007669"/>
    <property type="project" value="InterPro"/>
</dbReference>
<dbReference type="SUPFAM" id="SSF55383">
    <property type="entry name" value="Copper amine oxidase, domain N"/>
    <property type="match status" value="1"/>
</dbReference>
<feature type="signal peptide" evidence="1">
    <location>
        <begin position="1"/>
        <end position="23"/>
    </location>
</feature>
<dbReference type="PROSITE" id="PS51782">
    <property type="entry name" value="LYSM"/>
    <property type="match status" value="1"/>
</dbReference>
<dbReference type="CDD" id="cd00118">
    <property type="entry name" value="LysM"/>
    <property type="match status" value="1"/>
</dbReference>
<feature type="chain" id="PRO_5001682606" evidence="1">
    <location>
        <begin position="24"/>
        <end position="312"/>
    </location>
</feature>
<evidence type="ECO:0000259" key="2">
    <source>
        <dbReference type="PROSITE" id="PS51782"/>
    </source>
</evidence>
<dbReference type="Gene3D" id="3.10.350.10">
    <property type="entry name" value="LysM domain"/>
    <property type="match status" value="1"/>
</dbReference>
<feature type="domain" description="LysM" evidence="2">
    <location>
        <begin position="142"/>
        <end position="185"/>
    </location>
</feature>
<evidence type="ECO:0000313" key="3">
    <source>
        <dbReference type="EMBL" id="KEF36579.1"/>
    </source>
</evidence>
<dbReference type="Gene3D" id="1.10.10.2520">
    <property type="entry name" value="Cell wall hydrolase SleB, domain 1"/>
    <property type="match status" value="1"/>
</dbReference>
<comment type="caution">
    <text evidence="3">The sequence shown here is derived from an EMBL/GenBank/DDBJ whole genome shotgun (WGS) entry which is preliminary data.</text>
</comment>
<dbReference type="Pfam" id="PF07486">
    <property type="entry name" value="Hydrolase_2"/>
    <property type="match status" value="1"/>
</dbReference>
<evidence type="ECO:0000313" key="4">
    <source>
        <dbReference type="Proteomes" id="UP000027936"/>
    </source>
</evidence>
<dbReference type="Pfam" id="PF07833">
    <property type="entry name" value="Cu_amine_oxidN1"/>
    <property type="match status" value="1"/>
</dbReference>
<accession>A0A072NFW9</accession>
<dbReference type="InterPro" id="IPR042047">
    <property type="entry name" value="SleB_dom1"/>
</dbReference>
<dbReference type="Proteomes" id="UP000027936">
    <property type="component" value="Unassembled WGS sequence"/>
</dbReference>
<keyword evidence="1" id="KW-0732">Signal</keyword>
<dbReference type="EMBL" id="JJRY01000025">
    <property type="protein sequence ID" value="KEF36579.1"/>
    <property type="molecule type" value="Genomic_DNA"/>
</dbReference>
<dbReference type="PATRIC" id="fig|1348973.3.peg.4153"/>
<evidence type="ECO:0000256" key="1">
    <source>
        <dbReference type="SAM" id="SignalP"/>
    </source>
</evidence>
<protein>
    <submittedName>
        <fullName evidence="3">Copper amine oxidase family protein,LysM domain-containing protein</fullName>
    </submittedName>
</protein>
<dbReference type="InterPro" id="IPR036779">
    <property type="entry name" value="LysM_dom_sf"/>
</dbReference>
<dbReference type="Gene3D" id="3.30.457.10">
    <property type="entry name" value="Copper amine oxidase-like, N-terminal domain"/>
    <property type="match status" value="1"/>
</dbReference>
<proteinExistence type="predicted"/>
<name>A0A072NFW9_SCHAZ</name>
<dbReference type="SMART" id="SM00257">
    <property type="entry name" value="LysM"/>
    <property type="match status" value="1"/>
</dbReference>
<dbReference type="RefSeq" id="WP_035198155.1">
    <property type="nucleotide sequence ID" value="NZ_JJRY01000025.1"/>
</dbReference>
<dbReference type="Pfam" id="PF01476">
    <property type="entry name" value="LysM"/>
    <property type="match status" value="1"/>
</dbReference>
<gene>
    <name evidence="3" type="ORF">M670_04272</name>
</gene>
<dbReference type="InterPro" id="IPR018392">
    <property type="entry name" value="LysM"/>
</dbReference>
<dbReference type="AlphaFoldDB" id="A0A072NFW9"/>
<reference evidence="3 4" key="1">
    <citation type="submission" date="2014-04" db="EMBL/GenBank/DDBJ databases">
        <title>Draft genome sequence of Bacillus azotoformans MEV2011, a (co-) denitrifying strain unable to grow in the presence of oxygen.</title>
        <authorList>
            <person name="Nielsen M."/>
            <person name="Schreiber L."/>
            <person name="Finster K."/>
            <person name="Schramm A."/>
        </authorList>
    </citation>
    <scope>NUCLEOTIDE SEQUENCE [LARGE SCALE GENOMIC DNA]</scope>
    <source>
        <strain evidence="3 4">MEV2011</strain>
    </source>
</reference>
<sequence>MKVLRPLLILFGLLILLPTFAHAHSSPSYQIFVNDHKVSFQEPLFVESGRLFVPIRFISEQLGAAVEWNGAERKVLIKSPINDQILFFAGSRGVQINGSKYIMDVSPLMRNDRMYLPIRHVSELLHLKVKWMDNTVQLNQVPLYEVQEGDSLSSISEKFNTTEQLIKARNSLQSSTVSPKTKLKVVIPSVMKNENQDDLLLLATLIEAEAGDEPFIGQVAVGNVIVNRINDSRFPDTIEAIINEPGQFTPVSTGRINSVKPSQSSIEAAKKALQGEKPVKNAVYFFNKANTTNQFLLAREVVLDIGNHRFTM</sequence>
<dbReference type="InterPro" id="IPR036582">
    <property type="entry name" value="Mao_N_sf"/>
</dbReference>